<dbReference type="AlphaFoldDB" id="A0A8H8Z012"/>
<name>A0A8H8Z012_9PROT</name>
<evidence type="ECO:0000313" key="1">
    <source>
        <dbReference type="EMBL" id="CAE6496039.1"/>
    </source>
</evidence>
<protein>
    <recommendedName>
        <fullName evidence="3">PBP domain-containing protein</fullName>
    </recommendedName>
</protein>
<dbReference type="EMBL" id="CAJNAP010000006">
    <property type="protein sequence ID" value="CAE6496039.1"/>
    <property type="molecule type" value="Genomic_DNA"/>
</dbReference>
<proteinExistence type="predicted"/>
<evidence type="ECO:0008006" key="3">
    <source>
        <dbReference type="Google" id="ProtNLM"/>
    </source>
</evidence>
<gene>
    <name evidence="1" type="ORF">NMYAN_140073</name>
</gene>
<dbReference type="RefSeq" id="WP_239654111.1">
    <property type="nucleotide sequence ID" value="NZ_CAJNAP010000006.1"/>
</dbReference>
<evidence type="ECO:0000313" key="2">
    <source>
        <dbReference type="Proteomes" id="UP000601736"/>
    </source>
</evidence>
<accession>A0A8H8Z012</accession>
<dbReference type="Gene3D" id="3.40.190.10">
    <property type="entry name" value="Periplasmic binding protein-like II"/>
    <property type="match status" value="1"/>
</dbReference>
<reference evidence="1" key="1">
    <citation type="submission" date="2021-02" db="EMBL/GenBank/DDBJ databases">
        <authorList>
            <person name="Han P."/>
        </authorList>
    </citation>
    <scope>NUCLEOTIDE SEQUENCE</scope>
    <source>
        <strain evidence="1">Nitrosomonas nitrosa 18-3D</strain>
    </source>
</reference>
<sequence length="151" mass="17231">MAARFIDHWWCCVLLLFILIGLSHDINAEETSHSVEAIVHPAVNFQQLSRNSLRAIFGMRQRAWPDGSPIRVFVLPDDAQLHNRFAKEKLNIFPYQLRSAWDRLIFTGTGQAPFLVNSEEEMRARVASTPGAIGYLKRVNIDDSVQILNIE</sequence>
<comment type="caution">
    <text evidence="1">The sequence shown here is derived from an EMBL/GenBank/DDBJ whole genome shotgun (WGS) entry which is preliminary data.</text>
</comment>
<dbReference type="Proteomes" id="UP000601736">
    <property type="component" value="Unassembled WGS sequence"/>
</dbReference>
<dbReference type="SUPFAM" id="SSF53850">
    <property type="entry name" value="Periplasmic binding protein-like II"/>
    <property type="match status" value="1"/>
</dbReference>
<organism evidence="1 2">
    <name type="scientific">Nitrosomonas nitrosa</name>
    <dbReference type="NCBI Taxonomy" id="52442"/>
    <lineage>
        <taxon>Bacteria</taxon>
        <taxon>Pseudomonadati</taxon>
        <taxon>Pseudomonadota</taxon>
        <taxon>Betaproteobacteria</taxon>
        <taxon>Nitrosomonadales</taxon>
        <taxon>Nitrosomonadaceae</taxon>
        <taxon>Nitrosomonas</taxon>
    </lineage>
</organism>